<gene>
    <name evidence="1" type="ORF">DPMN_118067</name>
</gene>
<reference evidence="1" key="1">
    <citation type="journal article" date="2019" name="bioRxiv">
        <title>The Genome of the Zebra Mussel, Dreissena polymorpha: A Resource for Invasive Species Research.</title>
        <authorList>
            <person name="McCartney M.A."/>
            <person name="Auch B."/>
            <person name="Kono T."/>
            <person name="Mallez S."/>
            <person name="Zhang Y."/>
            <person name="Obille A."/>
            <person name="Becker A."/>
            <person name="Abrahante J.E."/>
            <person name="Garbe J."/>
            <person name="Badalamenti J.P."/>
            <person name="Herman A."/>
            <person name="Mangelson H."/>
            <person name="Liachko I."/>
            <person name="Sullivan S."/>
            <person name="Sone E.D."/>
            <person name="Koren S."/>
            <person name="Silverstein K.A.T."/>
            <person name="Beckman K.B."/>
            <person name="Gohl D.M."/>
        </authorList>
    </citation>
    <scope>NUCLEOTIDE SEQUENCE</scope>
    <source>
        <strain evidence="1">Duluth1</strain>
        <tissue evidence="1">Whole animal</tissue>
    </source>
</reference>
<proteinExistence type="predicted"/>
<organism evidence="1 2">
    <name type="scientific">Dreissena polymorpha</name>
    <name type="common">Zebra mussel</name>
    <name type="synonym">Mytilus polymorpha</name>
    <dbReference type="NCBI Taxonomy" id="45954"/>
    <lineage>
        <taxon>Eukaryota</taxon>
        <taxon>Metazoa</taxon>
        <taxon>Spiralia</taxon>
        <taxon>Lophotrochozoa</taxon>
        <taxon>Mollusca</taxon>
        <taxon>Bivalvia</taxon>
        <taxon>Autobranchia</taxon>
        <taxon>Heteroconchia</taxon>
        <taxon>Euheterodonta</taxon>
        <taxon>Imparidentia</taxon>
        <taxon>Neoheterodontei</taxon>
        <taxon>Myida</taxon>
        <taxon>Dreissenoidea</taxon>
        <taxon>Dreissenidae</taxon>
        <taxon>Dreissena</taxon>
    </lineage>
</organism>
<keyword evidence="2" id="KW-1185">Reference proteome</keyword>
<dbReference type="AlphaFoldDB" id="A0A9D4GG75"/>
<comment type="caution">
    <text evidence="1">The sequence shown here is derived from an EMBL/GenBank/DDBJ whole genome shotgun (WGS) entry which is preliminary data.</text>
</comment>
<evidence type="ECO:0000313" key="1">
    <source>
        <dbReference type="EMBL" id="KAH3816550.1"/>
    </source>
</evidence>
<name>A0A9D4GG75_DREPO</name>
<sequence length="142" mass="15534">MNTCAGACKNSKLLLTTVPINYWRTFISDDLAGITVKAESRLSSIIKPGWVTVETAVLDLIGNIQLKISKPFHDFSGDIIAPPFLKKLQGCPSWGCLEKKPLSQSLPGMLSLNGVGLPSSSRIFFTTCTNSFRVQPYRILAM</sequence>
<protein>
    <submittedName>
        <fullName evidence="1">Uncharacterized protein</fullName>
    </submittedName>
</protein>
<accession>A0A9D4GG75</accession>
<evidence type="ECO:0000313" key="2">
    <source>
        <dbReference type="Proteomes" id="UP000828390"/>
    </source>
</evidence>
<dbReference type="EMBL" id="JAIWYP010000005">
    <property type="protein sequence ID" value="KAH3816550.1"/>
    <property type="molecule type" value="Genomic_DNA"/>
</dbReference>
<reference evidence="1" key="2">
    <citation type="submission" date="2020-11" db="EMBL/GenBank/DDBJ databases">
        <authorList>
            <person name="McCartney M.A."/>
            <person name="Auch B."/>
            <person name="Kono T."/>
            <person name="Mallez S."/>
            <person name="Becker A."/>
            <person name="Gohl D.M."/>
            <person name="Silverstein K.A.T."/>
            <person name="Koren S."/>
            <person name="Bechman K.B."/>
            <person name="Herman A."/>
            <person name="Abrahante J.E."/>
            <person name="Garbe J."/>
        </authorList>
    </citation>
    <scope>NUCLEOTIDE SEQUENCE</scope>
    <source>
        <strain evidence="1">Duluth1</strain>
        <tissue evidence="1">Whole animal</tissue>
    </source>
</reference>
<dbReference type="Proteomes" id="UP000828390">
    <property type="component" value="Unassembled WGS sequence"/>
</dbReference>